<dbReference type="WBParaSite" id="MBELARI_LOCUS1569">
    <property type="protein sequence ID" value="MBELARI_LOCUS1569"/>
    <property type="gene ID" value="MBELARI_LOCUS1569"/>
</dbReference>
<dbReference type="AlphaFoldDB" id="A0AAF3EP30"/>
<keyword evidence="3" id="KW-0812">Transmembrane</keyword>
<feature type="chain" id="PRO_5042281546" description="Histidine acid phosphatase family protein" evidence="4">
    <location>
        <begin position="19"/>
        <end position="818"/>
    </location>
</feature>
<evidence type="ECO:0000256" key="2">
    <source>
        <dbReference type="ARBA" id="ARBA00005375"/>
    </source>
</evidence>
<evidence type="ECO:0000313" key="5">
    <source>
        <dbReference type="Proteomes" id="UP000887575"/>
    </source>
</evidence>
<dbReference type="InterPro" id="IPR033379">
    <property type="entry name" value="Acid_Pase_AS"/>
</dbReference>
<dbReference type="GO" id="GO:0003993">
    <property type="term" value="F:acid phosphatase activity"/>
    <property type="evidence" value="ECO:0007669"/>
    <property type="project" value="UniProtKB-EC"/>
</dbReference>
<keyword evidence="3" id="KW-1133">Transmembrane helix</keyword>
<comment type="similarity">
    <text evidence="2">Belongs to the histidine acid phosphatase family.</text>
</comment>
<dbReference type="PANTHER" id="PTHR11567">
    <property type="entry name" value="ACID PHOSPHATASE-RELATED"/>
    <property type="match status" value="1"/>
</dbReference>
<name>A0AAF3EP30_9BILA</name>
<keyword evidence="3" id="KW-0472">Membrane</keyword>
<proteinExistence type="inferred from homology"/>
<dbReference type="Pfam" id="PF00328">
    <property type="entry name" value="His_Phos_2"/>
    <property type="match status" value="2"/>
</dbReference>
<protein>
    <recommendedName>
        <fullName evidence="7">Histidine acid phosphatase family protein</fullName>
    </recommendedName>
</protein>
<sequence length="818" mass="94412">MRNLSFFILGLTWIFVAANPIRPTKLGNDDTLLFVNAAWRHGNRAPDVLSNGSLISYFKYGTGQLTEEGIENSYQLGRQLAIRYINTGFLNRTLNVKQVKLRSVAFERCLSTAVAVGQGMFSDIKRSIPLPIPVFTEEFSRDSMMAPSWYTCARNVEIQKAHCANYTLYKKYNEFIAEAFFCLGWDKKSKFFHTRDDAKMVEGIVNEYLAQVESRPPEVVEEARRIYQDIQSYQTGFYPHSEVELAKLHGGQLLGAMLGDFNFHKDCNETSTMLCQKKFAGYSTQDFILAAMLELVDLKEKILGIQSPFFSSAIIIEMWKRPCGDRYIKFYYRHGPGERSKMVDYTKDVRGCKGQVECDFDDFTIFRRRIRFRIQIHRNVCHLAMMKMTPFRAFLVLFFVYFPGIVASFQLIHVFSIWRHGDRAPVRLFSSPEAAAHSLFKNGLGNLTDQGIRHAHKMGEFWRKRYVENGFISSPEQIHVRSTSHVRTQRTAKEAFSALFPNENFELEVYPIDWNCLTITFYMLKPSLMDCPVVHALQEAKCAGYVRFPSDYAKNFDSYEYDLWRCLGLDKQVKYFGSDKLSFRLMESVLNEALNNYLFIGTNITDAHVEEARSMYRKVQRITLGIDLYHEPDILRTLSQKCAQKSHVDREKTCDSIVFNGYSSQDLQIFPFLEILRSTKAAVGDDAPLYTSGIFVELYANGKDYFLKAFFRRDHTDFLVDLTPNLPGFQGESCEFESFVSAVRNYSQKSNEKACQDLEKIEGRLKEIEKWGTRNGVVLIDQIEKSEAQSIENSSFILKSQNFLLFLILIILCFVIKN</sequence>
<dbReference type="CDD" id="cd07061">
    <property type="entry name" value="HP_HAP_like"/>
    <property type="match status" value="2"/>
</dbReference>
<feature type="signal peptide" evidence="4">
    <location>
        <begin position="1"/>
        <end position="18"/>
    </location>
</feature>
<dbReference type="InterPro" id="IPR050645">
    <property type="entry name" value="Histidine_acid_phosphatase"/>
</dbReference>
<feature type="transmembrane region" description="Helical" evidence="3">
    <location>
        <begin position="796"/>
        <end position="816"/>
    </location>
</feature>
<evidence type="ECO:0000256" key="1">
    <source>
        <dbReference type="ARBA" id="ARBA00000032"/>
    </source>
</evidence>
<accession>A0AAF3EP30</accession>
<dbReference type="PROSITE" id="PS00616">
    <property type="entry name" value="HIS_ACID_PHOSPHAT_1"/>
    <property type="match status" value="1"/>
</dbReference>
<dbReference type="PANTHER" id="PTHR11567:SF196">
    <property type="entry name" value="ACID PHOSPHATASE FAMILY"/>
    <property type="match status" value="1"/>
</dbReference>
<evidence type="ECO:0000313" key="6">
    <source>
        <dbReference type="WBParaSite" id="MBELARI_LOCUS1569"/>
    </source>
</evidence>
<comment type="catalytic activity">
    <reaction evidence="1">
        <text>a phosphate monoester + H2O = an alcohol + phosphate</text>
        <dbReference type="Rhea" id="RHEA:15017"/>
        <dbReference type="ChEBI" id="CHEBI:15377"/>
        <dbReference type="ChEBI" id="CHEBI:30879"/>
        <dbReference type="ChEBI" id="CHEBI:43474"/>
        <dbReference type="ChEBI" id="CHEBI:67140"/>
        <dbReference type="EC" id="3.1.3.2"/>
    </reaction>
</comment>
<dbReference type="InterPro" id="IPR000560">
    <property type="entry name" value="His_Pase_clade-2"/>
</dbReference>
<dbReference type="SUPFAM" id="SSF53254">
    <property type="entry name" value="Phosphoglycerate mutase-like"/>
    <property type="match status" value="2"/>
</dbReference>
<keyword evidence="5" id="KW-1185">Reference proteome</keyword>
<dbReference type="Proteomes" id="UP000887575">
    <property type="component" value="Unassembled WGS sequence"/>
</dbReference>
<organism evidence="5 6">
    <name type="scientific">Mesorhabditis belari</name>
    <dbReference type="NCBI Taxonomy" id="2138241"/>
    <lineage>
        <taxon>Eukaryota</taxon>
        <taxon>Metazoa</taxon>
        <taxon>Ecdysozoa</taxon>
        <taxon>Nematoda</taxon>
        <taxon>Chromadorea</taxon>
        <taxon>Rhabditida</taxon>
        <taxon>Rhabditina</taxon>
        <taxon>Rhabditomorpha</taxon>
        <taxon>Rhabditoidea</taxon>
        <taxon>Rhabditidae</taxon>
        <taxon>Mesorhabditinae</taxon>
        <taxon>Mesorhabditis</taxon>
    </lineage>
</organism>
<keyword evidence="4" id="KW-0732">Signal</keyword>
<evidence type="ECO:0000256" key="4">
    <source>
        <dbReference type="SAM" id="SignalP"/>
    </source>
</evidence>
<evidence type="ECO:0000256" key="3">
    <source>
        <dbReference type="SAM" id="Phobius"/>
    </source>
</evidence>
<dbReference type="Gene3D" id="3.40.50.1240">
    <property type="entry name" value="Phosphoglycerate mutase-like"/>
    <property type="match status" value="2"/>
</dbReference>
<evidence type="ECO:0008006" key="7">
    <source>
        <dbReference type="Google" id="ProtNLM"/>
    </source>
</evidence>
<reference evidence="6" key="1">
    <citation type="submission" date="2024-02" db="UniProtKB">
        <authorList>
            <consortium name="WormBaseParasite"/>
        </authorList>
    </citation>
    <scope>IDENTIFICATION</scope>
</reference>
<dbReference type="InterPro" id="IPR029033">
    <property type="entry name" value="His_PPase_superfam"/>
</dbReference>
<feature type="transmembrane region" description="Helical" evidence="3">
    <location>
        <begin position="393"/>
        <end position="418"/>
    </location>
</feature>